<evidence type="ECO:0000313" key="2">
    <source>
        <dbReference type="Proteomes" id="UP001205843"/>
    </source>
</evidence>
<keyword evidence="2" id="KW-1185">Reference proteome</keyword>
<sequence length="202" mass="23151">MRQSPTARPVAASCFEVTAAAGSGLFFIHEAARRLVFATPHAQGDITLDGECLDAALRCLDRDTLLEILHGEPDALDYEQTLAFYERQIEDALNDDPEWGFTPVQARLARVLIAHWRGERFESAEDFQQRGWRRLATTLFDMTRFDGLSATAADIERIEEVFSRPVAVSTYPHEILAFWEDYWQPFLRHYLRRDTLMLVSNA</sequence>
<dbReference type="EMBL" id="JALJXV010000003">
    <property type="protein sequence ID" value="MCP1674150.1"/>
    <property type="molecule type" value="Genomic_DNA"/>
</dbReference>
<dbReference type="AlphaFoldDB" id="A0AAE3KAD8"/>
<organism evidence="1 2">
    <name type="scientific">Natronocella acetinitrilica</name>
    <dbReference type="NCBI Taxonomy" id="414046"/>
    <lineage>
        <taxon>Bacteria</taxon>
        <taxon>Pseudomonadati</taxon>
        <taxon>Pseudomonadota</taxon>
        <taxon>Gammaproteobacteria</taxon>
        <taxon>Chromatiales</taxon>
        <taxon>Ectothiorhodospiraceae</taxon>
        <taxon>Natronocella</taxon>
    </lineage>
</organism>
<dbReference type="RefSeq" id="WP_253475850.1">
    <property type="nucleotide sequence ID" value="NZ_JALJXV010000003.1"/>
</dbReference>
<comment type="caution">
    <text evidence="1">The sequence shown here is derived from an EMBL/GenBank/DDBJ whole genome shotgun (WGS) entry which is preliminary data.</text>
</comment>
<evidence type="ECO:0000313" key="1">
    <source>
        <dbReference type="EMBL" id="MCP1674150.1"/>
    </source>
</evidence>
<gene>
    <name evidence="1" type="ORF">J2T57_001252</name>
</gene>
<name>A0AAE3KAD8_9GAMM</name>
<accession>A0AAE3KAD8</accession>
<dbReference type="Proteomes" id="UP001205843">
    <property type="component" value="Unassembled WGS sequence"/>
</dbReference>
<reference evidence="1" key="1">
    <citation type="submission" date="2022-03" db="EMBL/GenBank/DDBJ databases">
        <title>Genomic Encyclopedia of Type Strains, Phase III (KMG-III): the genomes of soil and plant-associated and newly described type strains.</title>
        <authorList>
            <person name="Whitman W."/>
        </authorList>
    </citation>
    <scope>NUCLEOTIDE SEQUENCE</scope>
    <source>
        <strain evidence="1">ANL 6-2</strain>
    </source>
</reference>
<protein>
    <submittedName>
        <fullName evidence="1">Uncharacterized protein</fullName>
    </submittedName>
</protein>
<proteinExistence type="predicted"/>